<dbReference type="SUPFAM" id="SSF53850">
    <property type="entry name" value="Periplasmic binding protein-like II"/>
    <property type="match status" value="1"/>
</dbReference>
<keyword evidence="3 4" id="KW-0732">Signal</keyword>
<reference evidence="5 6" key="1">
    <citation type="submission" date="2023-07" db="EMBL/GenBank/DDBJ databases">
        <title>Genomic Encyclopedia of Type Strains, Phase IV (KMG-IV): sequencing the most valuable type-strain genomes for metagenomic binning, comparative biology and taxonomic classification.</title>
        <authorList>
            <person name="Goeker M."/>
        </authorList>
    </citation>
    <scope>NUCLEOTIDE SEQUENCE [LARGE SCALE GENOMIC DNA]</scope>
    <source>
        <strain evidence="5 6">DSM 27848</strain>
    </source>
</reference>
<dbReference type="PROSITE" id="PS51257">
    <property type="entry name" value="PROKAR_LIPOPROTEIN"/>
    <property type="match status" value="1"/>
</dbReference>
<dbReference type="EMBL" id="JAUSUO010000007">
    <property type="protein sequence ID" value="MDQ0344000.1"/>
    <property type="molecule type" value="Genomic_DNA"/>
</dbReference>
<organism evidence="5 6">
    <name type="scientific">Lederbergia wuyishanensis</name>
    <dbReference type="NCBI Taxonomy" id="1347903"/>
    <lineage>
        <taxon>Bacteria</taxon>
        <taxon>Bacillati</taxon>
        <taxon>Bacillota</taxon>
        <taxon>Bacilli</taxon>
        <taxon>Bacillales</taxon>
        <taxon>Bacillaceae</taxon>
        <taxon>Lederbergia</taxon>
    </lineage>
</organism>
<sequence length="409" mass="45400">MMKKAFSLLSIILLMSMVVLAGCGGGKSSKAGEKIVIFQSKVEITDQLKALAKDYEKEKGVKVEVWETTGDDYFQQLKTKLSSKQGPSIFTLGGLTEGEQLKSYAYDLSNQDFMKNVAPEKELLVDGKKVGLPYGIEGYGLVYNKSLVKPEDVKDYDSFNNTLKSLKAEGINGLGLSQESYFLIAHILNTPFALLDDPEAFIEKLNKGEVKMADTKEFQEFAKFMESIRAESYNPLEYNYDKQIGDFATGKTAMIHQGNWAYGMFKDYGDLGFEMGMLPLPLMGNDKISVGVPSYWAVNADADQKEIDAALDFLNWLTTSETGQHYIVDEFGFIPAMTNIEAKDLDPLSKDLLQASNSGKSIPWTFNLWPAGIVDADLAPATQEFFIKKDMTGQQFLESLDAAWANATK</sequence>
<dbReference type="Gene3D" id="3.40.190.10">
    <property type="entry name" value="Periplasmic binding protein-like II"/>
    <property type="match status" value="2"/>
</dbReference>
<evidence type="ECO:0000256" key="3">
    <source>
        <dbReference type="ARBA" id="ARBA00022729"/>
    </source>
</evidence>
<dbReference type="Pfam" id="PF13416">
    <property type="entry name" value="SBP_bac_8"/>
    <property type="match status" value="1"/>
</dbReference>
<comment type="similarity">
    <text evidence="1">Belongs to the bacterial solute-binding protein 1 family.</text>
</comment>
<evidence type="ECO:0000256" key="1">
    <source>
        <dbReference type="ARBA" id="ARBA00008520"/>
    </source>
</evidence>
<dbReference type="PANTHER" id="PTHR30061:SF50">
    <property type="entry name" value="MALTOSE_MALTODEXTRIN-BINDING PERIPLASMIC PROTEIN"/>
    <property type="match status" value="1"/>
</dbReference>
<keyword evidence="2" id="KW-0813">Transport</keyword>
<evidence type="ECO:0000313" key="5">
    <source>
        <dbReference type="EMBL" id="MDQ0344000.1"/>
    </source>
</evidence>
<keyword evidence="6" id="KW-1185">Reference proteome</keyword>
<dbReference type="PANTHER" id="PTHR30061">
    <property type="entry name" value="MALTOSE-BINDING PERIPLASMIC PROTEIN"/>
    <property type="match status" value="1"/>
</dbReference>
<evidence type="ECO:0000256" key="4">
    <source>
        <dbReference type="SAM" id="SignalP"/>
    </source>
</evidence>
<proteinExistence type="inferred from homology"/>
<accession>A0ABU0D6H7</accession>
<comment type="caution">
    <text evidence="5">The sequence shown here is derived from an EMBL/GenBank/DDBJ whole genome shotgun (WGS) entry which is preliminary data.</text>
</comment>
<feature type="signal peptide" evidence="4">
    <location>
        <begin position="1"/>
        <end position="21"/>
    </location>
</feature>
<feature type="chain" id="PRO_5045684570" evidence="4">
    <location>
        <begin position="22"/>
        <end position="409"/>
    </location>
</feature>
<evidence type="ECO:0000313" key="6">
    <source>
        <dbReference type="Proteomes" id="UP001232343"/>
    </source>
</evidence>
<dbReference type="InterPro" id="IPR006059">
    <property type="entry name" value="SBP"/>
</dbReference>
<dbReference type="Proteomes" id="UP001232343">
    <property type="component" value="Unassembled WGS sequence"/>
</dbReference>
<gene>
    <name evidence="5" type="ORF">J2S14_002835</name>
</gene>
<evidence type="ECO:0000256" key="2">
    <source>
        <dbReference type="ARBA" id="ARBA00022448"/>
    </source>
</evidence>
<name>A0ABU0D6H7_9BACI</name>
<protein>
    <submittedName>
        <fullName evidence="5">Raffinose/stachyose/melibiose transport system substrate-binding protein</fullName>
    </submittedName>
</protein>